<reference evidence="2" key="1">
    <citation type="submission" date="2020-04" db="EMBL/GenBank/DDBJ databases">
        <title>Nitratireductor sp. nov. isolated from mangrove soil.</title>
        <authorList>
            <person name="Ye Y."/>
        </authorList>
    </citation>
    <scope>NUCLEOTIDE SEQUENCE</scope>
    <source>
        <strain evidence="2">SY7</strain>
    </source>
</reference>
<dbReference type="InterPro" id="IPR016181">
    <property type="entry name" value="Acyl_CoA_acyltransferase"/>
</dbReference>
<gene>
    <name evidence="2" type="ORF">FQ775_05630</name>
</gene>
<dbReference type="AlphaFoldDB" id="A0A5B8KWE4"/>
<dbReference type="KEGG" id="niy:FQ775_05630"/>
<organism evidence="2 3">
    <name type="scientific">Nitratireductor mangrovi</name>
    <dbReference type="NCBI Taxonomy" id="2599600"/>
    <lineage>
        <taxon>Bacteria</taxon>
        <taxon>Pseudomonadati</taxon>
        <taxon>Pseudomonadota</taxon>
        <taxon>Alphaproteobacteria</taxon>
        <taxon>Hyphomicrobiales</taxon>
        <taxon>Phyllobacteriaceae</taxon>
        <taxon>Nitratireductor</taxon>
    </lineage>
</organism>
<dbReference type="RefSeq" id="WP_146298549.1">
    <property type="nucleotide sequence ID" value="NZ_CP042301.2"/>
</dbReference>
<keyword evidence="3" id="KW-1185">Reference proteome</keyword>
<sequence>MIDDEEEQESRSRAIDCPVLVTERLVLRPPHQDDVPELVELANERRIAEMLGRMPHPYGEMEARAFVATTRRRNDGCTYAVTNADNGAFIGCAGLNDTPRGLEIGYWIGGPYWGRGYATEAAHALVDLAFRATAIDTLHASCRVVNSASRRVIHKCGFQYCGQGMLNSIAAGQVPVERYQLDRKTWVSLRTWAQSTS</sequence>
<evidence type="ECO:0000313" key="2">
    <source>
        <dbReference type="EMBL" id="QDY99895.1"/>
    </source>
</evidence>
<dbReference type="PANTHER" id="PTHR43792">
    <property type="entry name" value="GNAT FAMILY, PUTATIVE (AFU_ORTHOLOGUE AFUA_3G00765)-RELATED-RELATED"/>
    <property type="match status" value="1"/>
</dbReference>
<dbReference type="Pfam" id="PF13302">
    <property type="entry name" value="Acetyltransf_3"/>
    <property type="match status" value="1"/>
</dbReference>
<accession>A0A5B8KWE4</accession>
<dbReference type="SUPFAM" id="SSF55729">
    <property type="entry name" value="Acyl-CoA N-acyltransferases (Nat)"/>
    <property type="match status" value="1"/>
</dbReference>
<evidence type="ECO:0000313" key="3">
    <source>
        <dbReference type="Proteomes" id="UP000321389"/>
    </source>
</evidence>
<dbReference type="Proteomes" id="UP000321389">
    <property type="component" value="Chromosome"/>
</dbReference>
<evidence type="ECO:0000259" key="1">
    <source>
        <dbReference type="PROSITE" id="PS51186"/>
    </source>
</evidence>
<dbReference type="InterPro" id="IPR000182">
    <property type="entry name" value="GNAT_dom"/>
</dbReference>
<feature type="domain" description="N-acetyltransferase" evidence="1">
    <location>
        <begin position="25"/>
        <end position="194"/>
    </location>
</feature>
<name>A0A5B8KWE4_9HYPH</name>
<dbReference type="InterPro" id="IPR051531">
    <property type="entry name" value="N-acetyltransferase"/>
</dbReference>
<dbReference type="OrthoDB" id="9804153at2"/>
<proteinExistence type="predicted"/>
<dbReference type="Gene3D" id="3.40.630.30">
    <property type="match status" value="1"/>
</dbReference>
<dbReference type="PROSITE" id="PS51186">
    <property type="entry name" value="GNAT"/>
    <property type="match status" value="1"/>
</dbReference>
<dbReference type="GO" id="GO:0016747">
    <property type="term" value="F:acyltransferase activity, transferring groups other than amino-acyl groups"/>
    <property type="evidence" value="ECO:0007669"/>
    <property type="project" value="InterPro"/>
</dbReference>
<dbReference type="EMBL" id="CP042301">
    <property type="protein sequence ID" value="QDY99895.1"/>
    <property type="molecule type" value="Genomic_DNA"/>
</dbReference>
<protein>
    <submittedName>
        <fullName evidence="2">GNAT family N-acetyltransferase</fullName>
    </submittedName>
</protein>